<keyword evidence="3" id="KW-1185">Reference proteome</keyword>
<accession>A0A2V4A1T4</accession>
<dbReference type="CDD" id="cd00090">
    <property type="entry name" value="HTH_ARSR"/>
    <property type="match status" value="1"/>
</dbReference>
<organism evidence="2 3">
    <name type="scientific">Marinifilum breve</name>
    <dbReference type="NCBI Taxonomy" id="2184082"/>
    <lineage>
        <taxon>Bacteria</taxon>
        <taxon>Pseudomonadati</taxon>
        <taxon>Bacteroidota</taxon>
        <taxon>Bacteroidia</taxon>
        <taxon>Marinilabiliales</taxon>
        <taxon>Marinifilaceae</taxon>
    </lineage>
</organism>
<dbReference type="InterPro" id="IPR036390">
    <property type="entry name" value="WH_DNA-bd_sf"/>
</dbReference>
<proteinExistence type="predicted"/>
<dbReference type="AlphaFoldDB" id="A0A2V4A1T4"/>
<evidence type="ECO:0000259" key="1">
    <source>
        <dbReference type="PROSITE" id="PS50987"/>
    </source>
</evidence>
<dbReference type="Proteomes" id="UP000248079">
    <property type="component" value="Unassembled WGS sequence"/>
</dbReference>
<dbReference type="SMART" id="SM00418">
    <property type="entry name" value="HTH_ARSR"/>
    <property type="match status" value="1"/>
</dbReference>
<dbReference type="InterPro" id="IPR036388">
    <property type="entry name" value="WH-like_DNA-bd_sf"/>
</dbReference>
<dbReference type="Gene3D" id="1.10.10.10">
    <property type="entry name" value="Winged helix-like DNA-binding domain superfamily/Winged helix DNA-binding domain"/>
    <property type="match status" value="1"/>
</dbReference>
<dbReference type="Pfam" id="PF01022">
    <property type="entry name" value="HTH_5"/>
    <property type="match status" value="1"/>
</dbReference>
<feature type="domain" description="HTH arsR-type" evidence="1">
    <location>
        <begin position="6"/>
        <end position="101"/>
    </location>
</feature>
<dbReference type="RefSeq" id="WP_110360016.1">
    <property type="nucleotide sequence ID" value="NZ_QFLI01000002.1"/>
</dbReference>
<dbReference type="OrthoDB" id="9799175at2"/>
<evidence type="ECO:0000313" key="2">
    <source>
        <dbReference type="EMBL" id="PXY02383.1"/>
    </source>
</evidence>
<dbReference type="GO" id="GO:0003700">
    <property type="term" value="F:DNA-binding transcription factor activity"/>
    <property type="evidence" value="ECO:0007669"/>
    <property type="project" value="InterPro"/>
</dbReference>
<dbReference type="PROSITE" id="PS50987">
    <property type="entry name" value="HTH_ARSR_2"/>
    <property type="match status" value="1"/>
</dbReference>
<dbReference type="SUPFAM" id="SSF46785">
    <property type="entry name" value="Winged helix' DNA-binding domain"/>
    <property type="match status" value="1"/>
</dbReference>
<protein>
    <submittedName>
        <fullName evidence="2">Transcriptional regulator</fullName>
    </submittedName>
</protein>
<dbReference type="InterPro" id="IPR011991">
    <property type="entry name" value="ArsR-like_HTH"/>
</dbReference>
<comment type="caution">
    <text evidence="2">The sequence shown here is derived from an EMBL/GenBank/DDBJ whole genome shotgun (WGS) entry which is preliminary data.</text>
</comment>
<sequence length="108" mass="13000">MPEKLYQGIDQTINSKFFITFFDPVRFELVNFLSSYEWLNIGEIAENFPQDRSVISRHLDQMYQQNILIKEKRSKFIYYQLNCEYVTKMFENTSAELRKLMNTCTSND</sequence>
<dbReference type="EMBL" id="QFLI01000002">
    <property type="protein sequence ID" value="PXY02383.1"/>
    <property type="molecule type" value="Genomic_DNA"/>
</dbReference>
<gene>
    <name evidence="2" type="ORF">DF185_06970</name>
</gene>
<evidence type="ECO:0000313" key="3">
    <source>
        <dbReference type="Proteomes" id="UP000248079"/>
    </source>
</evidence>
<reference evidence="2 3" key="1">
    <citation type="submission" date="2018-05" db="EMBL/GenBank/DDBJ databases">
        <title>Marinifilum breve JC075T sp. nov., a marine bacterium isolated from Yongle Blue Hole in the South China Sea.</title>
        <authorList>
            <person name="Fu T."/>
        </authorList>
    </citation>
    <scope>NUCLEOTIDE SEQUENCE [LARGE SCALE GENOMIC DNA]</scope>
    <source>
        <strain evidence="2 3">JC075</strain>
    </source>
</reference>
<name>A0A2V4A1T4_9BACT</name>
<dbReference type="InterPro" id="IPR001845">
    <property type="entry name" value="HTH_ArsR_DNA-bd_dom"/>
</dbReference>